<proteinExistence type="predicted"/>
<organism evidence="6 7">
    <name type="scientific">Campylobacter pinnipediorum subsp. caledonicus</name>
    <dbReference type="NCBI Taxonomy" id="1874362"/>
    <lineage>
        <taxon>Bacteria</taxon>
        <taxon>Pseudomonadati</taxon>
        <taxon>Campylobacterota</taxon>
        <taxon>Epsilonproteobacteria</taxon>
        <taxon>Campylobacterales</taxon>
        <taxon>Campylobacteraceae</taxon>
        <taxon>Campylobacter</taxon>
    </lineage>
</organism>
<dbReference type="SMART" id="SM00478">
    <property type="entry name" value="ENDO3c"/>
    <property type="match status" value="1"/>
</dbReference>
<dbReference type="PANTHER" id="PTHR10359">
    <property type="entry name" value="A/G-SPECIFIC ADENINE GLYCOSYLASE/ENDONUCLEASE III"/>
    <property type="match status" value="1"/>
</dbReference>
<gene>
    <name evidence="6" type="primary">magIII</name>
    <name evidence="6" type="ORF">CPIN18021_0180</name>
</gene>
<evidence type="ECO:0000256" key="1">
    <source>
        <dbReference type="ARBA" id="ARBA00022485"/>
    </source>
</evidence>
<dbReference type="InterPro" id="IPR003265">
    <property type="entry name" value="HhH-GPD_domain"/>
</dbReference>
<dbReference type="EMBL" id="CP017258">
    <property type="protein sequence ID" value="AQW87040.1"/>
    <property type="molecule type" value="Genomic_DNA"/>
</dbReference>
<dbReference type="Gene3D" id="1.10.340.30">
    <property type="entry name" value="Hypothetical protein, domain 2"/>
    <property type="match status" value="1"/>
</dbReference>
<dbReference type="Proteomes" id="UP000190868">
    <property type="component" value="Chromosome"/>
</dbReference>
<feature type="domain" description="HhH-GPD" evidence="5">
    <location>
        <begin position="37"/>
        <end position="200"/>
    </location>
</feature>
<dbReference type="AlphaFoldDB" id="A0A1S6U5U3"/>
<dbReference type="GO" id="GO:0003824">
    <property type="term" value="F:catalytic activity"/>
    <property type="evidence" value="ECO:0007669"/>
    <property type="project" value="InterPro"/>
</dbReference>
<dbReference type="CDD" id="cd00056">
    <property type="entry name" value="ENDO3c"/>
    <property type="match status" value="1"/>
</dbReference>
<evidence type="ECO:0000256" key="2">
    <source>
        <dbReference type="ARBA" id="ARBA00022723"/>
    </source>
</evidence>
<dbReference type="InterPro" id="IPR011257">
    <property type="entry name" value="DNA_glycosylase"/>
</dbReference>
<dbReference type="SUPFAM" id="SSF48150">
    <property type="entry name" value="DNA-glycosylase"/>
    <property type="match status" value="1"/>
</dbReference>
<keyword evidence="4" id="KW-0411">Iron-sulfur</keyword>
<accession>A0A1S6U5U3</accession>
<evidence type="ECO:0000256" key="3">
    <source>
        <dbReference type="ARBA" id="ARBA00023004"/>
    </source>
</evidence>
<keyword evidence="7" id="KW-1185">Reference proteome</keyword>
<sequence>MNSTEIFLSLLKQNKRSFQELQWPNSDTFEVVVGAILVQNTTWKNTQKALLNLNNANLLSLNAIANLDIALLADLIKPSGFYNTKAKRLYGLVKSIKKDFDDFENFKQNVTREWLLGIKGIGPETCDAILCYACGRAEMVVDTYALRILNALDYEFESYDEAKEWLGSLDFDKIYKSTELFDELSVFRLYHSLIMEFCKDYSKGKKLDHDVIKLHFGC</sequence>
<dbReference type="RefSeq" id="WP_078422764.1">
    <property type="nucleotide sequence ID" value="NZ_CP017018.1"/>
</dbReference>
<keyword evidence="1" id="KW-0004">4Fe-4S</keyword>
<dbReference type="Pfam" id="PF00730">
    <property type="entry name" value="HhH-GPD"/>
    <property type="match status" value="1"/>
</dbReference>
<dbReference type="GeneID" id="56565819"/>
<dbReference type="GO" id="GO:0051539">
    <property type="term" value="F:4 iron, 4 sulfur cluster binding"/>
    <property type="evidence" value="ECO:0007669"/>
    <property type="project" value="UniProtKB-KW"/>
</dbReference>
<evidence type="ECO:0000259" key="5">
    <source>
        <dbReference type="SMART" id="SM00478"/>
    </source>
</evidence>
<evidence type="ECO:0000256" key="4">
    <source>
        <dbReference type="ARBA" id="ARBA00023014"/>
    </source>
</evidence>
<reference evidence="7" key="1">
    <citation type="submission" date="2016-09" db="EMBL/GenBank/DDBJ databases">
        <title>Comparative genomics of the Campylobacter concisus group.</title>
        <authorList>
            <person name="Miller W.G."/>
            <person name="Yee E."/>
            <person name="Chapman M.H."/>
            <person name="Huynh S."/>
            <person name="Bono J.L."/>
            <person name="On S.L.W."/>
            <person name="StLeger J."/>
            <person name="Foster G."/>
            <person name="Parker C.T."/>
        </authorList>
    </citation>
    <scope>NUCLEOTIDE SEQUENCE [LARGE SCALE GENOMIC DNA]</scope>
    <source>
        <strain evidence="7">RM18021</strain>
    </source>
</reference>
<dbReference type="PANTHER" id="PTHR10359:SF19">
    <property type="entry name" value="DNA REPAIR GLYCOSYLASE MJ1434-RELATED"/>
    <property type="match status" value="1"/>
</dbReference>
<dbReference type="Gene3D" id="1.10.1670.10">
    <property type="entry name" value="Helix-hairpin-Helix base-excision DNA repair enzymes (C-terminal)"/>
    <property type="match status" value="1"/>
</dbReference>
<name>A0A1S6U5U3_9BACT</name>
<evidence type="ECO:0000313" key="7">
    <source>
        <dbReference type="Proteomes" id="UP000190868"/>
    </source>
</evidence>
<dbReference type="PIRSF" id="PIRSF001435">
    <property type="entry name" value="Nth"/>
    <property type="match status" value="1"/>
</dbReference>
<evidence type="ECO:0000313" key="6">
    <source>
        <dbReference type="EMBL" id="AQW87040.1"/>
    </source>
</evidence>
<dbReference type="GO" id="GO:0046872">
    <property type="term" value="F:metal ion binding"/>
    <property type="evidence" value="ECO:0007669"/>
    <property type="project" value="UniProtKB-KW"/>
</dbReference>
<dbReference type="GO" id="GO:0006284">
    <property type="term" value="P:base-excision repair"/>
    <property type="evidence" value="ECO:0007669"/>
    <property type="project" value="InterPro"/>
</dbReference>
<protein>
    <submittedName>
        <fullName evidence="6">3-methyladenine DNA glycosylase</fullName>
    </submittedName>
</protein>
<dbReference type="NCBIfam" id="NF010494">
    <property type="entry name" value="PRK13913.1"/>
    <property type="match status" value="1"/>
</dbReference>
<keyword evidence="2" id="KW-0479">Metal-binding</keyword>
<dbReference type="InterPro" id="IPR023170">
    <property type="entry name" value="HhH_base_excis_C"/>
</dbReference>
<keyword evidence="3" id="KW-0408">Iron</keyword>
<dbReference type="KEGG" id="cpin:CPIN18020_0178"/>